<reference evidence="3" key="1">
    <citation type="submission" date="2021-02" db="EMBL/GenBank/DDBJ databases">
        <authorList>
            <person name="Nowell W R."/>
        </authorList>
    </citation>
    <scope>NUCLEOTIDE SEQUENCE</scope>
</reference>
<feature type="coiled-coil region" evidence="1">
    <location>
        <begin position="34"/>
        <end position="68"/>
    </location>
</feature>
<organism evidence="3 4">
    <name type="scientific">Rotaria sordida</name>
    <dbReference type="NCBI Taxonomy" id="392033"/>
    <lineage>
        <taxon>Eukaryota</taxon>
        <taxon>Metazoa</taxon>
        <taxon>Spiralia</taxon>
        <taxon>Gnathifera</taxon>
        <taxon>Rotifera</taxon>
        <taxon>Eurotatoria</taxon>
        <taxon>Bdelloidea</taxon>
        <taxon>Philodinida</taxon>
        <taxon>Philodinidae</taxon>
        <taxon>Rotaria</taxon>
    </lineage>
</organism>
<evidence type="ECO:0000259" key="2">
    <source>
        <dbReference type="Pfam" id="PF10073"/>
    </source>
</evidence>
<feature type="domain" description="GapR-like DNA-binding" evidence="2">
    <location>
        <begin position="37"/>
        <end position="108"/>
    </location>
</feature>
<dbReference type="EMBL" id="CAJNOU010006804">
    <property type="protein sequence ID" value="CAF1513024.1"/>
    <property type="molecule type" value="Genomic_DNA"/>
</dbReference>
<keyword evidence="1" id="KW-0175">Coiled coil</keyword>
<dbReference type="AlphaFoldDB" id="A0A815U9W6"/>
<sequence>KSMNKRKLVFASGIANAFEWYDYALFAHFAPIIEVIAKEQLAQYISQIEQLEQEKAELSTAIKEIFDTAASSGFDKKAMKSVLRLKKLDRNELAEQDAILELYRQALGL</sequence>
<dbReference type="Pfam" id="PF10073">
    <property type="entry name" value="GapR_DNA-bd"/>
    <property type="match status" value="1"/>
</dbReference>
<proteinExistence type="predicted"/>
<dbReference type="Proteomes" id="UP000663889">
    <property type="component" value="Unassembled WGS sequence"/>
</dbReference>
<evidence type="ECO:0000313" key="4">
    <source>
        <dbReference type="Proteomes" id="UP000663889"/>
    </source>
</evidence>
<dbReference type="NCBIfam" id="NF010247">
    <property type="entry name" value="PRK13694.1"/>
    <property type="match status" value="1"/>
</dbReference>
<name>A0A815U9W6_9BILA</name>
<evidence type="ECO:0000313" key="3">
    <source>
        <dbReference type="EMBL" id="CAF1513024.1"/>
    </source>
</evidence>
<dbReference type="GO" id="GO:0003677">
    <property type="term" value="F:DNA binding"/>
    <property type="evidence" value="ECO:0007669"/>
    <property type="project" value="InterPro"/>
</dbReference>
<accession>A0A815U9W6</accession>
<feature type="non-terminal residue" evidence="3">
    <location>
        <position position="1"/>
    </location>
</feature>
<evidence type="ECO:0000256" key="1">
    <source>
        <dbReference type="SAM" id="Coils"/>
    </source>
</evidence>
<gene>
    <name evidence="3" type="ORF">SEV965_LOCUS36647</name>
</gene>
<protein>
    <recommendedName>
        <fullName evidence="2">GapR-like DNA-binding domain-containing protein</fullName>
    </recommendedName>
</protein>
<comment type="caution">
    <text evidence="3">The sequence shown here is derived from an EMBL/GenBank/DDBJ whole genome shotgun (WGS) entry which is preliminary data.</text>
</comment>
<dbReference type="InterPro" id="IPR046367">
    <property type="entry name" value="GapR-like_DNA-bd"/>
</dbReference>